<evidence type="ECO:0000313" key="1">
    <source>
        <dbReference type="EMBL" id="CAH9416658.1"/>
    </source>
</evidence>
<name>A0ABM9GZB2_STRGL</name>
<keyword evidence="2" id="KW-1185">Reference proteome</keyword>
<protein>
    <submittedName>
        <fullName evidence="1">Probable secreted peptidase</fullName>
    </submittedName>
</protein>
<proteinExistence type="predicted"/>
<evidence type="ECO:0000313" key="2">
    <source>
        <dbReference type="Proteomes" id="UP001154015"/>
    </source>
</evidence>
<gene>
    <name evidence="1" type="ORF">SGL43_03684</name>
</gene>
<comment type="caution">
    <text evidence="1">The sequence shown here is derived from an EMBL/GenBank/DDBJ whole genome shotgun (WGS) entry which is preliminary data.</text>
</comment>
<dbReference type="Proteomes" id="UP001154015">
    <property type="component" value="Unassembled WGS sequence"/>
</dbReference>
<organism evidence="1 2">
    <name type="scientific">Streptomyces globisporus</name>
    <dbReference type="NCBI Taxonomy" id="1908"/>
    <lineage>
        <taxon>Bacteria</taxon>
        <taxon>Bacillati</taxon>
        <taxon>Actinomycetota</taxon>
        <taxon>Actinomycetes</taxon>
        <taxon>Kitasatosporales</taxon>
        <taxon>Streptomycetaceae</taxon>
        <taxon>Streptomyces</taxon>
    </lineage>
</organism>
<sequence>MTVDGQKVTEQGGGRIDARAAVLGAVSATGTLAPPTVRCSRRPP</sequence>
<reference evidence="1" key="1">
    <citation type="submission" date="2022-03" db="EMBL/GenBank/DDBJ databases">
        <authorList>
            <person name="Leyn A S."/>
        </authorList>
    </citation>
    <scope>NUCLEOTIDE SEQUENCE</scope>
    <source>
        <strain evidence="1">Streptomyces globisporus 4-3</strain>
    </source>
</reference>
<dbReference type="EMBL" id="CAKXYP010000009">
    <property type="protein sequence ID" value="CAH9416658.1"/>
    <property type="molecule type" value="Genomic_DNA"/>
</dbReference>
<accession>A0ABM9GZB2</accession>